<dbReference type="RefSeq" id="WP_007082079.1">
    <property type="nucleotide sequence ID" value="NZ_AJXU01000051.1"/>
</dbReference>
<comment type="caution">
    <text evidence="2">The sequence shown here is derived from an EMBL/GenBank/DDBJ whole genome shotgun (WGS) entry which is preliminary data.</text>
</comment>
<evidence type="ECO:0000313" key="2">
    <source>
        <dbReference type="EMBL" id="EIL88519.1"/>
    </source>
</evidence>
<dbReference type="Pfam" id="PF04865">
    <property type="entry name" value="Baseplate_J"/>
    <property type="match status" value="1"/>
</dbReference>
<dbReference type="STRING" id="1163408.UU9_12248"/>
<sequence>MTITTVAPIIGPNGVTAPSYADILSFIRGRYQQIFGADVYVDPDSQDGQFQAVLAEAFYDMGSACVAAYRSFSPSTAVGDALSSNVKINGIVRNVSTFSTVDVQIGGTVGTTIINGSVQDANGNTWNLPATVTIPGAGTITVTATAQAAGDIEANPYTVTTIATPKRGWQTVTNASSAAPGAPVQSDADLRAVQAISTALPSLTVLDGLIGAVANVPGVTRYRPYENDTSSTDSRGISANSIAVVVEGGDSQTIAATIAAKKTPGTGTFGTTSETITNVYGNSQTIHFSRPSEVVVSSVISIKALAGYSSTTGAAAVQALIAYINSVSIGGGDAGSMGWDNCMEAVKSVPGAMTFRVTSLTLSRDSETPAQADVDIAYNEALTTDESHITLAVS</sequence>
<dbReference type="AlphaFoldDB" id="I4VMS8"/>
<keyword evidence="3" id="KW-1185">Reference proteome</keyword>
<feature type="domain" description="Baseplate protein J-like barrel" evidence="1">
    <location>
        <begin position="103"/>
        <end position="180"/>
    </location>
</feature>
<accession>I4VMS8</accession>
<dbReference type="eggNOG" id="COG3299">
    <property type="taxonomic scope" value="Bacteria"/>
</dbReference>
<dbReference type="OrthoDB" id="5465441at2"/>
<proteinExistence type="predicted"/>
<dbReference type="PATRIC" id="fig|1163408.3.peg.2499"/>
<dbReference type="Proteomes" id="UP000004210">
    <property type="component" value="Unassembled WGS sequence"/>
</dbReference>
<protein>
    <submittedName>
        <fullName evidence="2">Putative bacteriophage protein</fullName>
    </submittedName>
</protein>
<dbReference type="EMBL" id="AJXU01000051">
    <property type="protein sequence ID" value="EIL88519.1"/>
    <property type="molecule type" value="Genomic_DNA"/>
</dbReference>
<dbReference type="InterPro" id="IPR006949">
    <property type="entry name" value="Barrel_Baseplate_J-like"/>
</dbReference>
<gene>
    <name evidence="2" type="ORF">UU9_12248</name>
</gene>
<name>I4VMS8_9GAMM</name>
<evidence type="ECO:0000313" key="3">
    <source>
        <dbReference type="Proteomes" id="UP000004210"/>
    </source>
</evidence>
<evidence type="ECO:0000259" key="1">
    <source>
        <dbReference type="Pfam" id="PF04865"/>
    </source>
</evidence>
<reference evidence="2 3" key="1">
    <citation type="journal article" date="2012" name="J. Bacteriol.">
        <title>Genome sequences for six rhodanobacter strains, isolated from soils and the terrestrial subsurface, with variable denitrification capabilities.</title>
        <authorList>
            <person name="Kostka J.E."/>
            <person name="Green S.J."/>
            <person name="Rishishwar L."/>
            <person name="Prakash O."/>
            <person name="Katz L.S."/>
            <person name="Marino-Ramirez L."/>
            <person name="Jordan I.K."/>
            <person name="Munk C."/>
            <person name="Ivanova N."/>
            <person name="Mikhailova N."/>
            <person name="Watson D.B."/>
            <person name="Brown S.D."/>
            <person name="Palumbo A.V."/>
            <person name="Brooks S.C."/>
        </authorList>
    </citation>
    <scope>NUCLEOTIDE SEQUENCE [LARGE SCALE GENOMIC DNA]</scope>
    <source>
        <strain evidence="3">Jip2T</strain>
    </source>
</reference>
<organism evidence="2 3">
    <name type="scientific">Rhodanobacter fulvus Jip2</name>
    <dbReference type="NCBI Taxonomy" id="1163408"/>
    <lineage>
        <taxon>Bacteria</taxon>
        <taxon>Pseudomonadati</taxon>
        <taxon>Pseudomonadota</taxon>
        <taxon>Gammaproteobacteria</taxon>
        <taxon>Lysobacterales</taxon>
        <taxon>Rhodanobacteraceae</taxon>
        <taxon>Rhodanobacter</taxon>
    </lineage>
</organism>